<gene>
    <name evidence="1" type="ordered locus">Smon_1395</name>
</gene>
<dbReference type="AlphaFoldDB" id="D1AVS6"/>
<dbReference type="HOGENOM" id="CLU_094978_0_0_0"/>
<name>D1AVS6_STRM9</name>
<keyword evidence="2" id="KW-1185">Reference proteome</keyword>
<evidence type="ECO:0000313" key="2">
    <source>
        <dbReference type="Proteomes" id="UP000002072"/>
    </source>
</evidence>
<protein>
    <recommendedName>
        <fullName evidence="3">Outer membrane protein beta-barrel domain-containing protein</fullName>
    </recommendedName>
</protein>
<dbReference type="Proteomes" id="UP000002072">
    <property type="component" value="Chromosome"/>
</dbReference>
<proteinExistence type="predicted"/>
<organism evidence="1 2">
    <name type="scientific">Streptobacillus moniliformis (strain ATCC 14647 / DSM 12112 / NCTC 10651 / 9901)</name>
    <dbReference type="NCBI Taxonomy" id="519441"/>
    <lineage>
        <taxon>Bacteria</taxon>
        <taxon>Fusobacteriati</taxon>
        <taxon>Fusobacteriota</taxon>
        <taxon>Fusobacteriia</taxon>
        <taxon>Fusobacteriales</taxon>
        <taxon>Leptotrichiaceae</taxon>
        <taxon>Streptobacillus</taxon>
    </lineage>
</organism>
<dbReference type="RefSeq" id="WP_012859382.1">
    <property type="nucleotide sequence ID" value="NC_013515.1"/>
</dbReference>
<sequence length="164" mass="18849">MKKLLLIISFLGFISFSNNVIGPRYRLEISQGAISGRENEKFRSFEFSSSSISVLPEWKIGINEKFDVTFGPKMTLNVALNHSQFFKPTIRPSLIFGVEADLNYKIRKDIKIYTGIESGIGIGFQIFYEQRGELHFEIPEFTSISKISFGFKIKDKFNIALLYR</sequence>
<evidence type="ECO:0008006" key="3">
    <source>
        <dbReference type="Google" id="ProtNLM"/>
    </source>
</evidence>
<dbReference type="KEGG" id="smf:Smon_1395"/>
<evidence type="ECO:0000313" key="1">
    <source>
        <dbReference type="EMBL" id="ACZ01836.1"/>
    </source>
</evidence>
<dbReference type="GeneID" id="29674218"/>
<dbReference type="EMBL" id="CP001779">
    <property type="protein sequence ID" value="ACZ01836.1"/>
    <property type="molecule type" value="Genomic_DNA"/>
</dbReference>
<accession>D1AVS6</accession>
<reference evidence="1 2" key="1">
    <citation type="journal article" date="2009" name="Stand. Genomic Sci.">
        <title>Complete genome sequence of Streptobacillus moniliformis type strain (9901T).</title>
        <authorList>
            <person name="Nolan M."/>
            <person name="Gronow S."/>
            <person name="Lapidus A."/>
            <person name="Ivanova N."/>
            <person name="Copeland A."/>
            <person name="Lucas S."/>
            <person name="Del Rio T.G."/>
            <person name="Chen F."/>
            <person name="Tice H."/>
            <person name="Pitluck S."/>
            <person name="Cheng J.F."/>
            <person name="Sims D."/>
            <person name="Meincke L."/>
            <person name="Bruce D."/>
            <person name="Goodwin L."/>
            <person name="Brettin T."/>
            <person name="Han C."/>
            <person name="Detter J.C."/>
            <person name="Ovchinikova G."/>
            <person name="Pati A."/>
            <person name="Mavromatis K."/>
            <person name="Mikhailova N."/>
            <person name="Chen A."/>
            <person name="Palaniappan K."/>
            <person name="Land M."/>
            <person name="Hauser L."/>
            <person name="Chang Y.J."/>
            <person name="Jeffries C.D."/>
            <person name="Rohde M."/>
            <person name="Sproer C."/>
            <person name="Goker M."/>
            <person name="Bristow J."/>
            <person name="Eisen J.A."/>
            <person name="Markowitz V."/>
            <person name="Hugenholtz P."/>
            <person name="Kyrpides N.C."/>
            <person name="Klenk H.P."/>
            <person name="Chain P."/>
        </authorList>
    </citation>
    <scope>NUCLEOTIDE SEQUENCE [LARGE SCALE GENOMIC DNA]</scope>
    <source>
        <strain evidence="2">ATCC 14647 / DSM 12112 / NCTC 10651 / 9901</strain>
    </source>
</reference>